<dbReference type="Pfam" id="PF00440">
    <property type="entry name" value="TetR_N"/>
    <property type="match status" value="1"/>
</dbReference>
<dbReference type="InterPro" id="IPR050109">
    <property type="entry name" value="HTH-type_TetR-like_transc_reg"/>
</dbReference>
<dbReference type="AlphaFoldDB" id="A0A3R8VDP0"/>
<feature type="DNA-binding region" description="H-T-H motif" evidence="2">
    <location>
        <begin position="40"/>
        <end position="59"/>
    </location>
</feature>
<dbReference type="EMBL" id="RSAA01000015">
    <property type="protein sequence ID" value="RRO15420.1"/>
    <property type="molecule type" value="Genomic_DNA"/>
</dbReference>
<dbReference type="PANTHER" id="PTHR30055:SF241">
    <property type="entry name" value="TRANSCRIPTIONAL REGULATORY PROTEIN"/>
    <property type="match status" value="1"/>
</dbReference>
<dbReference type="Gene3D" id="1.10.357.10">
    <property type="entry name" value="Tetracycline Repressor, domain 2"/>
    <property type="match status" value="1"/>
</dbReference>
<comment type="caution">
    <text evidence="4">The sequence shown here is derived from an EMBL/GenBank/DDBJ whole genome shotgun (WGS) entry which is preliminary data.</text>
</comment>
<evidence type="ECO:0000256" key="1">
    <source>
        <dbReference type="ARBA" id="ARBA00023125"/>
    </source>
</evidence>
<reference evidence="4 5" key="1">
    <citation type="submission" date="2018-11" db="EMBL/GenBank/DDBJ databases">
        <title>Saccharopolyspora rhizosphaerae sp. nov., an actinomycete isolated from rhizosphere soil in Thailand.</title>
        <authorList>
            <person name="Intra B."/>
            <person name="Euanorasetr J."/>
            <person name="Take A."/>
            <person name="Inahashi Y."/>
            <person name="Mori M."/>
            <person name="Panbangred W."/>
            <person name="Matsumoto A."/>
        </authorList>
    </citation>
    <scope>NUCLEOTIDE SEQUENCE [LARGE SCALE GENOMIC DNA]</scope>
    <source>
        <strain evidence="4 5">H219</strain>
    </source>
</reference>
<gene>
    <name evidence="4" type="ORF">EIL87_15250</name>
</gene>
<accession>A0A3R8VDP0</accession>
<dbReference type="InterPro" id="IPR009057">
    <property type="entry name" value="Homeodomain-like_sf"/>
</dbReference>
<evidence type="ECO:0000313" key="4">
    <source>
        <dbReference type="EMBL" id="RRO15420.1"/>
    </source>
</evidence>
<feature type="domain" description="HTH tetR-type" evidence="3">
    <location>
        <begin position="17"/>
        <end position="77"/>
    </location>
</feature>
<dbReference type="SUPFAM" id="SSF48498">
    <property type="entry name" value="Tetracyclin repressor-like, C-terminal domain"/>
    <property type="match status" value="1"/>
</dbReference>
<dbReference type="PRINTS" id="PR00455">
    <property type="entry name" value="HTHTETR"/>
</dbReference>
<dbReference type="GO" id="GO:0000976">
    <property type="term" value="F:transcription cis-regulatory region binding"/>
    <property type="evidence" value="ECO:0007669"/>
    <property type="project" value="TreeGrafter"/>
</dbReference>
<dbReference type="SUPFAM" id="SSF46689">
    <property type="entry name" value="Homeodomain-like"/>
    <property type="match status" value="1"/>
</dbReference>
<name>A0A3R8VDP0_9PSEU</name>
<evidence type="ECO:0000256" key="2">
    <source>
        <dbReference type="PROSITE-ProRule" id="PRU00335"/>
    </source>
</evidence>
<dbReference type="GO" id="GO:0003700">
    <property type="term" value="F:DNA-binding transcription factor activity"/>
    <property type="evidence" value="ECO:0007669"/>
    <property type="project" value="TreeGrafter"/>
</dbReference>
<organism evidence="4 5">
    <name type="scientific">Saccharopolyspora rhizosphaerae</name>
    <dbReference type="NCBI Taxonomy" id="2492662"/>
    <lineage>
        <taxon>Bacteria</taxon>
        <taxon>Bacillati</taxon>
        <taxon>Actinomycetota</taxon>
        <taxon>Actinomycetes</taxon>
        <taxon>Pseudonocardiales</taxon>
        <taxon>Pseudonocardiaceae</taxon>
        <taxon>Saccharopolyspora</taxon>
    </lineage>
</organism>
<keyword evidence="1 2" id="KW-0238">DNA-binding</keyword>
<protein>
    <submittedName>
        <fullName evidence="4">TetR/AcrR family transcriptional regulator</fullName>
    </submittedName>
</protein>
<dbReference type="PANTHER" id="PTHR30055">
    <property type="entry name" value="HTH-TYPE TRANSCRIPTIONAL REGULATOR RUTR"/>
    <property type="match status" value="1"/>
</dbReference>
<evidence type="ECO:0000259" key="3">
    <source>
        <dbReference type="PROSITE" id="PS50977"/>
    </source>
</evidence>
<sequence>MPVMTDQPRQRETRRRAQTRRRLIDAAREVFSEHSIRDTPVELICETAGFSRGAFYSNFDTKEDLFLAVYEEEMSLRIQKTRTIVNDVLVEGVADRESLHDAIVKVGTACAESLIADHNWYMLVTEFRAHALRDPQLRKRAGESLEHLTDSIAELLHEALDRLNLRLAVDTRDAVRALTSVYEAQLEHAAFTGTSSSSKPLFTQIFPRMVQSFIEPGDLPES</sequence>
<dbReference type="Proteomes" id="UP000274515">
    <property type="component" value="Unassembled WGS sequence"/>
</dbReference>
<proteinExistence type="predicted"/>
<dbReference type="PROSITE" id="PS50977">
    <property type="entry name" value="HTH_TETR_2"/>
    <property type="match status" value="1"/>
</dbReference>
<evidence type="ECO:0000313" key="5">
    <source>
        <dbReference type="Proteomes" id="UP000274515"/>
    </source>
</evidence>
<keyword evidence="5" id="KW-1185">Reference proteome</keyword>
<dbReference type="InterPro" id="IPR001647">
    <property type="entry name" value="HTH_TetR"/>
</dbReference>
<dbReference type="InterPro" id="IPR036271">
    <property type="entry name" value="Tet_transcr_reg_TetR-rel_C_sf"/>
</dbReference>